<dbReference type="Pfam" id="PF13911">
    <property type="entry name" value="AhpC-TSA_2"/>
    <property type="match status" value="1"/>
</dbReference>
<reference evidence="1 2" key="1">
    <citation type="submission" date="2014-02" db="EMBL/GenBank/DDBJ databases">
        <title>Transposable element dynamics among asymbiotic and ectomycorrhizal Amanita fungi.</title>
        <authorList>
            <consortium name="DOE Joint Genome Institute"/>
            <person name="Hess J."/>
            <person name="Skrede I."/>
            <person name="Wolfe B."/>
            <person name="LaButti K."/>
            <person name="Ohm R.A."/>
            <person name="Grigoriev I.V."/>
            <person name="Pringle A."/>
        </authorList>
    </citation>
    <scope>NUCLEOTIDE SEQUENCE [LARGE SCALE GENOMIC DNA]</scope>
    <source>
        <strain evidence="1 2">SKay4041</strain>
    </source>
</reference>
<dbReference type="InterPro" id="IPR036249">
    <property type="entry name" value="Thioredoxin-like_sf"/>
</dbReference>
<dbReference type="OrthoDB" id="40334at2759"/>
<accession>A0A2A9NHM9</accession>
<keyword evidence="2" id="KW-1185">Reference proteome</keyword>
<evidence type="ECO:0000313" key="2">
    <source>
        <dbReference type="Proteomes" id="UP000242287"/>
    </source>
</evidence>
<evidence type="ECO:0008006" key="3">
    <source>
        <dbReference type="Google" id="ProtNLM"/>
    </source>
</evidence>
<gene>
    <name evidence="1" type="ORF">AMATHDRAFT_77308</name>
</gene>
<dbReference type="SUPFAM" id="SSF52833">
    <property type="entry name" value="Thioredoxin-like"/>
    <property type="match status" value="1"/>
</dbReference>
<dbReference type="EMBL" id="KZ302127">
    <property type="protein sequence ID" value="PFH47210.1"/>
    <property type="molecule type" value="Genomic_DNA"/>
</dbReference>
<evidence type="ECO:0000313" key="1">
    <source>
        <dbReference type="EMBL" id="PFH47210.1"/>
    </source>
</evidence>
<sequence>MSNPKAIPDESTLNQASELTIYNSKGEEVKFGTLFNEEKTIVIFIRHFFCGAYVHQLASVKHEALEAASSKIVVIGCGDWAAIRAYAATSTFSGPIYADPTRKLFHALGMTIETLARTPAGEKRRSYLTTNVFTNAITSIWNGPLKHPSLIGKQGNISQLGGEFILGPGNTCSFASRMQHTEDHIEIAEIMEKAGVAFP</sequence>
<dbReference type="PANTHER" id="PTHR28630:SF3">
    <property type="entry name" value="PEROXIREDOXIN-LIKE 2C"/>
    <property type="match status" value="1"/>
</dbReference>
<dbReference type="Proteomes" id="UP000242287">
    <property type="component" value="Unassembled WGS sequence"/>
</dbReference>
<organism evidence="1 2">
    <name type="scientific">Amanita thiersii Skay4041</name>
    <dbReference type="NCBI Taxonomy" id="703135"/>
    <lineage>
        <taxon>Eukaryota</taxon>
        <taxon>Fungi</taxon>
        <taxon>Dikarya</taxon>
        <taxon>Basidiomycota</taxon>
        <taxon>Agaricomycotina</taxon>
        <taxon>Agaricomycetes</taxon>
        <taxon>Agaricomycetidae</taxon>
        <taxon>Agaricales</taxon>
        <taxon>Pluteineae</taxon>
        <taxon>Amanitaceae</taxon>
        <taxon>Amanita</taxon>
    </lineage>
</organism>
<proteinExistence type="predicted"/>
<dbReference type="InterPro" id="IPR032801">
    <property type="entry name" value="PXL2A/B/C"/>
</dbReference>
<protein>
    <recommendedName>
        <fullName evidence="3">Alkyl hydroperoxide reductase subunit C/ Thiol specific antioxidant domain-containing protein</fullName>
    </recommendedName>
</protein>
<dbReference type="PANTHER" id="PTHR28630">
    <property type="match status" value="1"/>
</dbReference>
<dbReference type="AlphaFoldDB" id="A0A2A9NHM9"/>
<dbReference type="CDD" id="cd02970">
    <property type="entry name" value="PRX_like2"/>
    <property type="match status" value="1"/>
</dbReference>
<dbReference type="Gene3D" id="3.40.30.10">
    <property type="entry name" value="Glutaredoxin"/>
    <property type="match status" value="1"/>
</dbReference>
<name>A0A2A9NHM9_9AGAR</name>